<accession>A0A4Z2IER6</accession>
<proteinExistence type="predicted"/>
<keyword evidence="3" id="KW-1185">Reference proteome</keyword>
<reference evidence="2 3" key="1">
    <citation type="submission" date="2019-03" db="EMBL/GenBank/DDBJ databases">
        <title>First draft genome of Liparis tanakae, snailfish: a comprehensive survey of snailfish specific genes.</title>
        <authorList>
            <person name="Kim W."/>
            <person name="Song I."/>
            <person name="Jeong J.-H."/>
            <person name="Kim D."/>
            <person name="Kim S."/>
            <person name="Ryu S."/>
            <person name="Song J.Y."/>
            <person name="Lee S.K."/>
        </authorList>
    </citation>
    <scope>NUCLEOTIDE SEQUENCE [LARGE SCALE GENOMIC DNA]</scope>
    <source>
        <tissue evidence="2">Muscle</tissue>
    </source>
</reference>
<evidence type="ECO:0000313" key="3">
    <source>
        <dbReference type="Proteomes" id="UP000314294"/>
    </source>
</evidence>
<dbReference type="Proteomes" id="UP000314294">
    <property type="component" value="Unassembled WGS sequence"/>
</dbReference>
<sequence length="91" mass="10222">MLRVMQNATSFMLGRTRCRGEPHGSREINEVTAPYEGGDGRHVQVQGDITDVGDSNKAWTDLLHSDHSFHSVMSQSMAEETEMDKNKELTE</sequence>
<feature type="compositionally biased region" description="Basic and acidic residues" evidence="1">
    <location>
        <begin position="18"/>
        <end position="29"/>
    </location>
</feature>
<comment type="caution">
    <text evidence="2">The sequence shown here is derived from an EMBL/GenBank/DDBJ whole genome shotgun (WGS) entry which is preliminary data.</text>
</comment>
<organism evidence="2 3">
    <name type="scientific">Liparis tanakae</name>
    <name type="common">Tanaka's snailfish</name>
    <dbReference type="NCBI Taxonomy" id="230148"/>
    <lineage>
        <taxon>Eukaryota</taxon>
        <taxon>Metazoa</taxon>
        <taxon>Chordata</taxon>
        <taxon>Craniata</taxon>
        <taxon>Vertebrata</taxon>
        <taxon>Euteleostomi</taxon>
        <taxon>Actinopterygii</taxon>
        <taxon>Neopterygii</taxon>
        <taxon>Teleostei</taxon>
        <taxon>Neoteleostei</taxon>
        <taxon>Acanthomorphata</taxon>
        <taxon>Eupercaria</taxon>
        <taxon>Perciformes</taxon>
        <taxon>Cottioidei</taxon>
        <taxon>Cottales</taxon>
        <taxon>Liparidae</taxon>
        <taxon>Liparis</taxon>
    </lineage>
</organism>
<evidence type="ECO:0000256" key="1">
    <source>
        <dbReference type="SAM" id="MobiDB-lite"/>
    </source>
</evidence>
<name>A0A4Z2IER6_9TELE</name>
<dbReference type="AlphaFoldDB" id="A0A4Z2IER6"/>
<gene>
    <name evidence="2" type="ORF">EYF80_013959</name>
</gene>
<evidence type="ECO:0000313" key="2">
    <source>
        <dbReference type="EMBL" id="TNN75812.1"/>
    </source>
</evidence>
<dbReference type="EMBL" id="SRLO01000099">
    <property type="protein sequence ID" value="TNN75812.1"/>
    <property type="molecule type" value="Genomic_DNA"/>
</dbReference>
<protein>
    <submittedName>
        <fullName evidence="2">Uncharacterized protein</fullName>
    </submittedName>
</protein>
<feature type="region of interest" description="Disordered" evidence="1">
    <location>
        <begin position="15"/>
        <end position="41"/>
    </location>
</feature>